<accession>A0A5J5F4Y3</accession>
<dbReference type="EMBL" id="VXIS01000034">
    <property type="protein sequence ID" value="KAA8911568.1"/>
    <property type="molecule type" value="Genomic_DNA"/>
</dbReference>
<evidence type="ECO:0000256" key="2">
    <source>
        <dbReference type="ARBA" id="ARBA00024733"/>
    </source>
</evidence>
<feature type="region of interest" description="Disordered" evidence="5">
    <location>
        <begin position="146"/>
        <end position="172"/>
    </location>
</feature>
<dbReference type="OrthoDB" id="586585at2759"/>
<evidence type="ECO:0000256" key="4">
    <source>
        <dbReference type="ARBA" id="ARBA00032215"/>
    </source>
</evidence>
<name>A0A5J5F4Y3_9PEZI</name>
<dbReference type="InterPro" id="IPR009083">
    <property type="entry name" value="TFIIA_a-hlx"/>
</dbReference>
<dbReference type="GO" id="GO:0005672">
    <property type="term" value="C:transcription factor TFIIA complex"/>
    <property type="evidence" value="ECO:0007669"/>
    <property type="project" value="InterPro"/>
</dbReference>
<evidence type="ECO:0000313" key="7">
    <source>
        <dbReference type="EMBL" id="KAA8911568.1"/>
    </source>
</evidence>
<evidence type="ECO:0000259" key="6">
    <source>
        <dbReference type="Pfam" id="PF02268"/>
    </source>
</evidence>
<dbReference type="PANTHER" id="PTHR10966">
    <property type="entry name" value="TRANSCRIPTION INITIATION FACTOR IIA SUBUNIT 2"/>
    <property type="match status" value="1"/>
</dbReference>
<comment type="caution">
    <text evidence="7">The sequence shown here is derived from an EMBL/GenBank/DDBJ whole genome shotgun (WGS) entry which is preliminary data.</text>
</comment>
<evidence type="ECO:0000256" key="1">
    <source>
        <dbReference type="ARBA" id="ARBA00019928"/>
    </source>
</evidence>
<feature type="domain" description="Transcription initiation factor IIA gamma subunit N-terminal" evidence="6">
    <location>
        <begin position="25"/>
        <end position="69"/>
    </location>
</feature>
<proteinExistence type="predicted"/>
<protein>
    <recommendedName>
        <fullName evidence="1">Transcription initiation factor IIA subunit 2</fullName>
    </recommendedName>
    <alternativeName>
        <fullName evidence="4">General transcription factor IIA subunit 2</fullName>
    </alternativeName>
    <alternativeName>
        <fullName evidence="3">Transcription initiation factor IIA small chain</fullName>
    </alternativeName>
</protein>
<dbReference type="InterPro" id="IPR003194">
    <property type="entry name" value="TFIIA_gsu"/>
</dbReference>
<feature type="compositionally biased region" description="Basic and acidic residues" evidence="5">
    <location>
        <begin position="149"/>
        <end position="161"/>
    </location>
</feature>
<evidence type="ECO:0000256" key="3">
    <source>
        <dbReference type="ARBA" id="ARBA00029848"/>
    </source>
</evidence>
<sequence>MADGNPKPSTGENEEFVARQLKKEQLYHCTSIGTTFIDTVDDMVAAGKITNEVAYKMLQHFNRAMADAMENKLKGTVNVKVDTMSTTLPSVFNVLTDNFQGKINRFNCLGDTWSFQLKDVTATVESTAKGWKQTVKADKLLMVTVPTEKGAKKPRGADAKTGKVGRPRKHKR</sequence>
<comment type="function">
    <text evidence="2">TFIIA is a component of the transcription machinery of RNA polymerase II and plays an important role in transcriptional activation. TFIIA in a complex with TBP mediates transcriptional activity.</text>
</comment>
<dbReference type="AlphaFoldDB" id="A0A5J5F4Y3"/>
<dbReference type="InterPro" id="IPR015872">
    <property type="entry name" value="TFIIA_gsu_N"/>
</dbReference>
<dbReference type="SUPFAM" id="SSF47396">
    <property type="entry name" value="Transcription factor IIA (TFIIA), alpha-helical domain"/>
    <property type="match status" value="1"/>
</dbReference>
<organism evidence="7 8">
    <name type="scientific">Sphaerosporella brunnea</name>
    <dbReference type="NCBI Taxonomy" id="1250544"/>
    <lineage>
        <taxon>Eukaryota</taxon>
        <taxon>Fungi</taxon>
        <taxon>Dikarya</taxon>
        <taxon>Ascomycota</taxon>
        <taxon>Pezizomycotina</taxon>
        <taxon>Pezizomycetes</taxon>
        <taxon>Pezizales</taxon>
        <taxon>Pyronemataceae</taxon>
        <taxon>Sphaerosporella</taxon>
    </lineage>
</organism>
<evidence type="ECO:0000256" key="5">
    <source>
        <dbReference type="SAM" id="MobiDB-lite"/>
    </source>
</evidence>
<dbReference type="Gene3D" id="1.10.287.190">
    <property type="entry name" value="Transcription factor IIA gamma subunit, alpha-helical domain"/>
    <property type="match status" value="1"/>
</dbReference>
<evidence type="ECO:0000313" key="8">
    <source>
        <dbReference type="Proteomes" id="UP000326924"/>
    </source>
</evidence>
<reference evidence="7 8" key="1">
    <citation type="submission" date="2019-09" db="EMBL/GenBank/DDBJ databases">
        <title>Draft genome of the ectomycorrhizal ascomycete Sphaerosporella brunnea.</title>
        <authorList>
            <consortium name="DOE Joint Genome Institute"/>
            <person name="Benucci G.M."/>
            <person name="Marozzi G."/>
            <person name="Antonielli L."/>
            <person name="Sanchez S."/>
            <person name="Marco P."/>
            <person name="Wang X."/>
            <person name="Falini L.B."/>
            <person name="Barry K."/>
            <person name="Haridas S."/>
            <person name="Lipzen A."/>
            <person name="Labutti K."/>
            <person name="Grigoriev I.V."/>
            <person name="Murat C."/>
            <person name="Martin F."/>
            <person name="Albertini E."/>
            <person name="Donnini D."/>
            <person name="Bonito G."/>
        </authorList>
    </citation>
    <scope>NUCLEOTIDE SEQUENCE [LARGE SCALE GENOMIC DNA]</scope>
    <source>
        <strain evidence="7 8">Sb_GMNB300</strain>
    </source>
</reference>
<dbReference type="GO" id="GO:0006367">
    <property type="term" value="P:transcription initiation at RNA polymerase II promoter"/>
    <property type="evidence" value="ECO:0007669"/>
    <property type="project" value="InterPro"/>
</dbReference>
<keyword evidence="8" id="KW-1185">Reference proteome</keyword>
<dbReference type="InParanoid" id="A0A5J5F4Y3"/>
<gene>
    <name evidence="7" type="ORF">FN846DRAFT_1019608</name>
</gene>
<dbReference type="Pfam" id="PF02268">
    <property type="entry name" value="TFIIA_gamma_N"/>
    <property type="match status" value="1"/>
</dbReference>
<dbReference type="Proteomes" id="UP000326924">
    <property type="component" value="Unassembled WGS sequence"/>
</dbReference>
<feature type="compositionally biased region" description="Basic residues" evidence="5">
    <location>
        <begin position="163"/>
        <end position="172"/>
    </location>
</feature>